<evidence type="ECO:0000313" key="2">
    <source>
        <dbReference type="Proteomes" id="UP000230750"/>
    </source>
</evidence>
<dbReference type="AlphaFoldDB" id="A0A2G8KDP8"/>
<evidence type="ECO:0000313" key="1">
    <source>
        <dbReference type="EMBL" id="PIK46089.1"/>
    </source>
</evidence>
<reference evidence="1 2" key="1">
    <citation type="journal article" date="2017" name="PLoS Biol.">
        <title>The sea cucumber genome provides insights into morphological evolution and visceral regeneration.</title>
        <authorList>
            <person name="Zhang X."/>
            <person name="Sun L."/>
            <person name="Yuan J."/>
            <person name="Sun Y."/>
            <person name="Gao Y."/>
            <person name="Zhang L."/>
            <person name="Li S."/>
            <person name="Dai H."/>
            <person name="Hamel J.F."/>
            <person name="Liu C."/>
            <person name="Yu Y."/>
            <person name="Liu S."/>
            <person name="Lin W."/>
            <person name="Guo K."/>
            <person name="Jin S."/>
            <person name="Xu P."/>
            <person name="Storey K.B."/>
            <person name="Huan P."/>
            <person name="Zhang T."/>
            <person name="Zhou Y."/>
            <person name="Zhang J."/>
            <person name="Lin C."/>
            <person name="Li X."/>
            <person name="Xing L."/>
            <person name="Huo D."/>
            <person name="Sun M."/>
            <person name="Wang L."/>
            <person name="Mercier A."/>
            <person name="Li F."/>
            <person name="Yang H."/>
            <person name="Xiang J."/>
        </authorList>
    </citation>
    <scope>NUCLEOTIDE SEQUENCE [LARGE SCALE GENOMIC DNA]</scope>
    <source>
        <strain evidence="1">Shaxun</strain>
        <tissue evidence="1">Muscle</tissue>
    </source>
</reference>
<organism evidence="1 2">
    <name type="scientific">Stichopus japonicus</name>
    <name type="common">Sea cucumber</name>
    <dbReference type="NCBI Taxonomy" id="307972"/>
    <lineage>
        <taxon>Eukaryota</taxon>
        <taxon>Metazoa</taxon>
        <taxon>Echinodermata</taxon>
        <taxon>Eleutherozoa</taxon>
        <taxon>Echinozoa</taxon>
        <taxon>Holothuroidea</taxon>
        <taxon>Aspidochirotacea</taxon>
        <taxon>Aspidochirotida</taxon>
        <taxon>Stichopodidae</taxon>
        <taxon>Apostichopus</taxon>
    </lineage>
</organism>
<dbReference type="EMBL" id="MRZV01000667">
    <property type="protein sequence ID" value="PIK46089.1"/>
    <property type="molecule type" value="Genomic_DNA"/>
</dbReference>
<name>A0A2G8KDP8_STIJA</name>
<proteinExistence type="predicted"/>
<comment type="caution">
    <text evidence="1">The sequence shown here is derived from an EMBL/GenBank/DDBJ whole genome shotgun (WGS) entry which is preliminary data.</text>
</comment>
<feature type="non-terminal residue" evidence="1">
    <location>
        <position position="1"/>
    </location>
</feature>
<gene>
    <name evidence="1" type="ORF">BSL78_17050</name>
</gene>
<protein>
    <submittedName>
        <fullName evidence="1">Uncharacterized protein</fullName>
    </submittedName>
</protein>
<feature type="non-terminal residue" evidence="1">
    <location>
        <position position="67"/>
    </location>
</feature>
<sequence length="67" mass="7447">AASCNLQHFESCVIIDDDSGSCLNVFLRYWEGYASAIGNEGFVHHENVLFLEGVYDYNDASATDCHI</sequence>
<keyword evidence="2" id="KW-1185">Reference proteome</keyword>
<dbReference type="Proteomes" id="UP000230750">
    <property type="component" value="Unassembled WGS sequence"/>
</dbReference>
<dbReference type="OrthoDB" id="9980469at2759"/>
<accession>A0A2G8KDP8</accession>